<comment type="caution">
    <text evidence="3">The sequence shown here is derived from an EMBL/GenBank/DDBJ whole genome shotgun (WGS) entry which is preliminary data.</text>
</comment>
<keyword evidence="1" id="KW-0677">Repeat</keyword>
<dbReference type="FunFam" id="3.40.50.300:FF:001638">
    <property type="entry name" value="NACHT and WD40 domain protein"/>
    <property type="match status" value="1"/>
</dbReference>
<name>A0A9P7YDW2_9HELO</name>
<accession>A0A9P7YDW2</accession>
<evidence type="ECO:0000313" key="4">
    <source>
        <dbReference type="Proteomes" id="UP000824998"/>
    </source>
</evidence>
<keyword evidence="4" id="KW-1185">Reference proteome</keyword>
<organism evidence="3 4">
    <name type="scientific">Amylocarpus encephaloides</name>
    <dbReference type="NCBI Taxonomy" id="45428"/>
    <lineage>
        <taxon>Eukaryota</taxon>
        <taxon>Fungi</taxon>
        <taxon>Dikarya</taxon>
        <taxon>Ascomycota</taxon>
        <taxon>Pezizomycotina</taxon>
        <taxon>Leotiomycetes</taxon>
        <taxon>Helotiales</taxon>
        <taxon>Helotiales incertae sedis</taxon>
        <taxon>Amylocarpus</taxon>
    </lineage>
</organism>
<dbReference type="InterPro" id="IPR031352">
    <property type="entry name" value="SesA"/>
</dbReference>
<sequence>MSGTEASFALSLISGVISIIDATKKVYDAAKDAKGQPEAFRQVAARLPLVIEILCSAKGRAPALEETVLEALEPTLESCKAKAESLKKIFHKVIRKDDDKWYDRYKKALSTLGKGDKVECLMEGILKDIQVLICERLKGTATEAQVKDIEVAIKDMKEMSASIPDEATGQTHSGSGDNIGLFGGTGSIIINKAAHDFHQNLHSISNKPTYKISYDQSGKDQSCLRDLRTTDPREDKKRIEDTKGGLLRDSYQWIFEHADFHNWRDNEEVRLLWITGDPGKGKTMLLCGIIDEMSACTLLSFFFCQATDSRINNATAVLQGLIYQLVVQQPSLLSIVRKKYDHAGKALFEDVNAWVALSEIFINILQDPGLNSTYLIIDALDKCEVVLDLIVQRSSISPRIKWVISSRNWPDIEERLERAGNKRRLCLELNPGSISQAHLASNANDTFLWVALVYEKLKNVPRWKTYEKLKKFPPGLDSLYQRMMSQICDSEDAVLLYRPITLTEIPSFFERLEYLAGDYESLAAIIGLCGSFLALRESTIYFIHQSAKDFLLNEVSHNVFPSNKEDVHYMVFRRSLQVMRKTLKQDVYSLRAPGTCIDEFEPPDPDPLAVVRYSCLYWVDHLLDCDTKRNTINDFKDGSSIFDLIKCLPDGILIIRKLENLQVNESPDLSAFIYDARRFAVYYRSVIEQAPLQLYCSALIFSPEQSIIRAAFKKCIPTWIQRKPQVQAYWSAALQTLEGHSGWVQSVAFSPDGLCHAKGAYDYSRRSVILMKRKLEEIYIQGAWRQYQ</sequence>
<dbReference type="PROSITE" id="PS50837">
    <property type="entry name" value="NACHT"/>
    <property type="match status" value="1"/>
</dbReference>
<evidence type="ECO:0000313" key="3">
    <source>
        <dbReference type="EMBL" id="KAG9231305.1"/>
    </source>
</evidence>
<dbReference type="Gene3D" id="3.40.50.300">
    <property type="entry name" value="P-loop containing nucleotide triphosphate hydrolases"/>
    <property type="match status" value="1"/>
</dbReference>
<dbReference type="InterPro" id="IPR027417">
    <property type="entry name" value="P-loop_NTPase"/>
</dbReference>
<dbReference type="AlphaFoldDB" id="A0A9P7YDW2"/>
<dbReference type="EMBL" id="MU251611">
    <property type="protein sequence ID" value="KAG9231305.1"/>
    <property type="molecule type" value="Genomic_DNA"/>
</dbReference>
<evidence type="ECO:0000256" key="1">
    <source>
        <dbReference type="ARBA" id="ARBA00022737"/>
    </source>
</evidence>
<feature type="domain" description="NACHT" evidence="2">
    <location>
        <begin position="270"/>
        <end position="382"/>
    </location>
</feature>
<dbReference type="SUPFAM" id="SSF52540">
    <property type="entry name" value="P-loop containing nucleoside triphosphate hydrolases"/>
    <property type="match status" value="1"/>
</dbReference>
<dbReference type="InterPro" id="IPR007111">
    <property type="entry name" value="NACHT_NTPase"/>
</dbReference>
<evidence type="ECO:0000259" key="2">
    <source>
        <dbReference type="PROSITE" id="PS50837"/>
    </source>
</evidence>
<dbReference type="PANTHER" id="PTHR10039">
    <property type="entry name" value="AMELOGENIN"/>
    <property type="match status" value="1"/>
</dbReference>
<dbReference type="Gene3D" id="2.130.10.10">
    <property type="entry name" value="YVTN repeat-like/Quinoprotein amine dehydrogenase"/>
    <property type="match status" value="1"/>
</dbReference>
<protein>
    <submittedName>
        <fullName evidence="3">NACHT domain-containing protein</fullName>
    </submittedName>
</protein>
<dbReference type="Pfam" id="PF24883">
    <property type="entry name" value="NPHP3_N"/>
    <property type="match status" value="1"/>
</dbReference>
<dbReference type="InterPro" id="IPR015943">
    <property type="entry name" value="WD40/YVTN_repeat-like_dom_sf"/>
</dbReference>
<proteinExistence type="predicted"/>
<gene>
    <name evidence="3" type="ORF">BJ875DRAFT_536637</name>
</gene>
<dbReference type="Proteomes" id="UP000824998">
    <property type="component" value="Unassembled WGS sequence"/>
</dbReference>
<reference evidence="3" key="1">
    <citation type="journal article" date="2021" name="IMA Fungus">
        <title>Genomic characterization of three marine fungi, including Emericellopsis atlantica sp. nov. with signatures of a generalist lifestyle and marine biomass degradation.</title>
        <authorList>
            <person name="Hagestad O.C."/>
            <person name="Hou L."/>
            <person name="Andersen J.H."/>
            <person name="Hansen E.H."/>
            <person name="Altermark B."/>
            <person name="Li C."/>
            <person name="Kuhnert E."/>
            <person name="Cox R.J."/>
            <person name="Crous P.W."/>
            <person name="Spatafora J.W."/>
            <person name="Lail K."/>
            <person name="Amirebrahimi M."/>
            <person name="Lipzen A."/>
            <person name="Pangilinan J."/>
            <person name="Andreopoulos W."/>
            <person name="Hayes R.D."/>
            <person name="Ng V."/>
            <person name="Grigoriev I.V."/>
            <person name="Jackson S.A."/>
            <person name="Sutton T.D.S."/>
            <person name="Dobson A.D.W."/>
            <person name="Rama T."/>
        </authorList>
    </citation>
    <scope>NUCLEOTIDE SEQUENCE</scope>
    <source>
        <strain evidence="3">TRa018bII</strain>
    </source>
</reference>
<dbReference type="Pfam" id="PF17107">
    <property type="entry name" value="SesA"/>
    <property type="match status" value="1"/>
</dbReference>
<dbReference type="InterPro" id="IPR056884">
    <property type="entry name" value="NPHP3-like_N"/>
</dbReference>
<dbReference type="OrthoDB" id="674604at2759"/>